<reference evidence="2" key="2">
    <citation type="submission" date="2021-04" db="EMBL/GenBank/DDBJ databases">
        <authorList>
            <person name="Gilroy R."/>
        </authorList>
    </citation>
    <scope>NUCLEOTIDE SEQUENCE</scope>
    <source>
        <strain evidence="2">ChiHjej9B8-13557</strain>
    </source>
</reference>
<dbReference type="Proteomes" id="UP000824211">
    <property type="component" value="Unassembled WGS sequence"/>
</dbReference>
<accession>A0A9D2S7N8</accession>
<evidence type="ECO:0000313" key="3">
    <source>
        <dbReference type="Proteomes" id="UP000824211"/>
    </source>
</evidence>
<dbReference type="EMBL" id="DWXX01000191">
    <property type="protein sequence ID" value="HJB59968.1"/>
    <property type="molecule type" value="Genomic_DNA"/>
</dbReference>
<dbReference type="Gene3D" id="1.10.287.1490">
    <property type="match status" value="1"/>
</dbReference>
<comment type="caution">
    <text evidence="2">The sequence shown here is derived from an EMBL/GenBank/DDBJ whole genome shotgun (WGS) entry which is preliminary data.</text>
</comment>
<gene>
    <name evidence="2" type="ORF">H9771_10030</name>
</gene>
<sequence>MNDVNLKELWRQSAEKEGLEAKYRDLKAQRRELAAQARQLEQAMHKEQADVDRLEGRSLAALFYSVLGRKDEQLDKEQQEAYAAAVKHDSAVRELEAVRQDIARYESELGTLEGCEARYEQVLADKREALKASGARQAERILQLEQEIAAQGAQA</sequence>
<evidence type="ECO:0000313" key="2">
    <source>
        <dbReference type="EMBL" id="HJB59968.1"/>
    </source>
</evidence>
<organism evidence="2 3">
    <name type="scientific">Candidatus Faecalibacterium faecipullorum</name>
    <dbReference type="NCBI Taxonomy" id="2838578"/>
    <lineage>
        <taxon>Bacteria</taxon>
        <taxon>Bacillati</taxon>
        <taxon>Bacillota</taxon>
        <taxon>Clostridia</taxon>
        <taxon>Eubacteriales</taxon>
        <taxon>Oscillospiraceae</taxon>
        <taxon>Faecalibacterium</taxon>
    </lineage>
</organism>
<feature type="non-terminal residue" evidence="2">
    <location>
        <position position="155"/>
    </location>
</feature>
<dbReference type="AlphaFoldDB" id="A0A9D2S7N8"/>
<evidence type="ECO:0000256" key="1">
    <source>
        <dbReference type="SAM" id="Coils"/>
    </source>
</evidence>
<feature type="coiled-coil region" evidence="1">
    <location>
        <begin position="9"/>
        <end position="57"/>
    </location>
</feature>
<keyword evidence="1" id="KW-0175">Coiled coil</keyword>
<name>A0A9D2S7N8_9FIRM</name>
<proteinExistence type="predicted"/>
<reference evidence="2" key="1">
    <citation type="journal article" date="2021" name="PeerJ">
        <title>Extensive microbial diversity within the chicken gut microbiome revealed by metagenomics and culture.</title>
        <authorList>
            <person name="Gilroy R."/>
            <person name="Ravi A."/>
            <person name="Getino M."/>
            <person name="Pursley I."/>
            <person name="Horton D.L."/>
            <person name="Alikhan N.F."/>
            <person name="Baker D."/>
            <person name="Gharbi K."/>
            <person name="Hall N."/>
            <person name="Watson M."/>
            <person name="Adriaenssens E.M."/>
            <person name="Foster-Nyarko E."/>
            <person name="Jarju S."/>
            <person name="Secka A."/>
            <person name="Antonio M."/>
            <person name="Oren A."/>
            <person name="Chaudhuri R.R."/>
            <person name="La Ragione R."/>
            <person name="Hildebrand F."/>
            <person name="Pallen M.J."/>
        </authorList>
    </citation>
    <scope>NUCLEOTIDE SEQUENCE</scope>
    <source>
        <strain evidence="2">ChiHjej9B8-13557</strain>
    </source>
</reference>
<protein>
    <submittedName>
        <fullName evidence="2">Uncharacterized protein</fullName>
    </submittedName>
</protein>